<dbReference type="GO" id="GO:0000285">
    <property type="term" value="F:1-phosphatidylinositol-3-phosphate 5-kinase activity"/>
    <property type="evidence" value="ECO:0007669"/>
    <property type="project" value="UniProtKB-EC"/>
</dbReference>
<dbReference type="InterPro" id="IPR044769">
    <property type="entry name" value="PIKfyve_PIPKc"/>
</dbReference>
<dbReference type="OMA" id="LEVPDIW"/>
<evidence type="ECO:0000256" key="5">
    <source>
        <dbReference type="ARBA" id="ARBA00022490"/>
    </source>
</evidence>
<feature type="compositionally biased region" description="Polar residues" evidence="18">
    <location>
        <begin position="308"/>
        <end position="322"/>
    </location>
</feature>
<dbReference type="GO" id="GO:0046854">
    <property type="term" value="P:phosphatidylinositol phosphate biosynthetic process"/>
    <property type="evidence" value="ECO:0007669"/>
    <property type="project" value="TreeGrafter"/>
</dbReference>
<feature type="compositionally biased region" description="Basic and acidic residues" evidence="18">
    <location>
        <begin position="291"/>
        <end position="305"/>
    </location>
</feature>
<dbReference type="SMART" id="SM00330">
    <property type="entry name" value="PIPKc"/>
    <property type="match status" value="1"/>
</dbReference>
<feature type="domain" description="PIPK" evidence="20">
    <location>
        <begin position="2344"/>
        <end position="2664"/>
    </location>
</feature>
<feature type="compositionally biased region" description="Acidic residues" evidence="18">
    <location>
        <begin position="1972"/>
        <end position="1982"/>
    </location>
</feature>
<dbReference type="FunFam" id="3.30.800.10:FF:000005">
    <property type="entry name" value="1-phosphatidylinositol-3-phosphate 5-kinase (Fab1)"/>
    <property type="match status" value="1"/>
</dbReference>
<evidence type="ECO:0000256" key="8">
    <source>
        <dbReference type="ARBA" id="ARBA00022741"/>
    </source>
</evidence>
<feature type="region of interest" description="Disordered" evidence="18">
    <location>
        <begin position="999"/>
        <end position="1120"/>
    </location>
</feature>
<evidence type="ECO:0000256" key="3">
    <source>
        <dbReference type="ARBA" id="ARBA00004496"/>
    </source>
</evidence>
<dbReference type="GO" id="GO:0000329">
    <property type="term" value="C:fungal-type vacuole membrane"/>
    <property type="evidence" value="ECO:0007669"/>
    <property type="project" value="TreeGrafter"/>
</dbReference>
<dbReference type="EMBL" id="AOGT01000065">
    <property type="protein sequence ID" value="EMG50955.1"/>
    <property type="molecule type" value="Genomic_DNA"/>
</dbReference>
<keyword evidence="6 17" id="KW-0808">Transferase</keyword>
<dbReference type="Gene3D" id="3.30.40.10">
    <property type="entry name" value="Zinc/RING finger domain, C3HC4 (zinc finger)"/>
    <property type="match status" value="1"/>
</dbReference>
<comment type="catalytic activity">
    <reaction evidence="1">
        <text>a 1,2-diacyl-sn-glycero-3-phospho-(1D-myo-inositol-3-phosphate) + ATP = a 1,2-diacyl-sn-glycero-3-phospho-(1D-myo-inositol-3,5-bisphosphate) + ADP + H(+)</text>
        <dbReference type="Rhea" id="RHEA:13609"/>
        <dbReference type="ChEBI" id="CHEBI:15378"/>
        <dbReference type="ChEBI" id="CHEBI:30616"/>
        <dbReference type="ChEBI" id="CHEBI:57923"/>
        <dbReference type="ChEBI" id="CHEBI:58088"/>
        <dbReference type="ChEBI" id="CHEBI:456216"/>
        <dbReference type="EC" id="2.7.1.150"/>
    </reaction>
</comment>
<feature type="domain" description="FYVE-type" evidence="19">
    <location>
        <begin position="491"/>
        <end position="563"/>
    </location>
</feature>
<dbReference type="InterPro" id="IPR027484">
    <property type="entry name" value="PInositol-4-P-5-kinase_N"/>
</dbReference>
<feature type="compositionally biased region" description="Low complexity" evidence="18">
    <location>
        <begin position="606"/>
        <end position="626"/>
    </location>
</feature>
<keyword evidence="8 17" id="KW-0547">Nucleotide-binding</keyword>
<feature type="compositionally biased region" description="Polar residues" evidence="18">
    <location>
        <begin position="354"/>
        <end position="367"/>
    </location>
</feature>
<feature type="compositionally biased region" description="Low complexity" evidence="18">
    <location>
        <begin position="736"/>
        <end position="755"/>
    </location>
</feature>
<evidence type="ECO:0000256" key="17">
    <source>
        <dbReference type="PROSITE-ProRule" id="PRU00781"/>
    </source>
</evidence>
<protein>
    <recommendedName>
        <fullName evidence="4">1-phosphatidylinositol-3-phosphate 5-kinase</fullName>
        <ecNumber evidence="4">2.7.1.150</ecNumber>
    </recommendedName>
    <alternativeName>
        <fullName evidence="15">Type III PIP kinase</fullName>
    </alternativeName>
</protein>
<keyword evidence="9" id="KW-0967">Endosome</keyword>
<evidence type="ECO:0000256" key="6">
    <source>
        <dbReference type="ARBA" id="ARBA00022679"/>
    </source>
</evidence>
<feature type="compositionally biased region" description="Basic and acidic residues" evidence="18">
    <location>
        <begin position="2311"/>
        <end position="2326"/>
    </location>
</feature>
<dbReference type="SUPFAM" id="SSF56104">
    <property type="entry name" value="SAICAR synthase-like"/>
    <property type="match status" value="1"/>
</dbReference>
<evidence type="ECO:0000256" key="10">
    <source>
        <dbReference type="ARBA" id="ARBA00022771"/>
    </source>
</evidence>
<dbReference type="GO" id="GO:0005524">
    <property type="term" value="F:ATP binding"/>
    <property type="evidence" value="ECO:0007669"/>
    <property type="project" value="UniProtKB-UniRule"/>
</dbReference>
<feature type="region of interest" description="Disordered" evidence="18">
    <location>
        <begin position="2291"/>
        <end position="2341"/>
    </location>
</feature>
<dbReference type="Gene3D" id="3.30.810.10">
    <property type="entry name" value="2-Layer Sandwich"/>
    <property type="match status" value="1"/>
</dbReference>
<evidence type="ECO:0000313" key="22">
    <source>
        <dbReference type="Proteomes" id="UP000011777"/>
    </source>
</evidence>
<feature type="compositionally biased region" description="Basic residues" evidence="18">
    <location>
        <begin position="756"/>
        <end position="787"/>
    </location>
</feature>
<dbReference type="InterPro" id="IPR002498">
    <property type="entry name" value="PInositol-4-P-4/5-kinase_core"/>
</dbReference>
<evidence type="ECO:0000256" key="1">
    <source>
        <dbReference type="ARBA" id="ARBA00000768"/>
    </source>
</evidence>
<dbReference type="GO" id="GO:0008270">
    <property type="term" value="F:zinc ion binding"/>
    <property type="evidence" value="ECO:0007669"/>
    <property type="project" value="UniProtKB-KW"/>
</dbReference>
<dbReference type="PANTHER" id="PTHR45748:SF7">
    <property type="entry name" value="1-PHOSPHATIDYLINOSITOL 3-PHOSPHATE 5-KINASE-RELATED"/>
    <property type="match status" value="1"/>
</dbReference>
<feature type="compositionally biased region" description="Acidic residues" evidence="18">
    <location>
        <begin position="897"/>
        <end position="916"/>
    </location>
</feature>
<evidence type="ECO:0000256" key="18">
    <source>
        <dbReference type="SAM" id="MobiDB-lite"/>
    </source>
</evidence>
<evidence type="ECO:0000256" key="16">
    <source>
        <dbReference type="PROSITE-ProRule" id="PRU00091"/>
    </source>
</evidence>
<feature type="compositionally biased region" description="Basic and acidic residues" evidence="18">
    <location>
        <begin position="1989"/>
        <end position="2002"/>
    </location>
</feature>
<evidence type="ECO:0000256" key="7">
    <source>
        <dbReference type="ARBA" id="ARBA00022723"/>
    </source>
</evidence>
<comment type="subcellular location">
    <subcellularLocation>
        <location evidence="3">Cytoplasm</location>
    </subcellularLocation>
    <subcellularLocation>
        <location evidence="2">Endosome</location>
    </subcellularLocation>
</comment>
<dbReference type="PROSITE" id="PS50178">
    <property type="entry name" value="ZF_FYVE"/>
    <property type="match status" value="1"/>
</dbReference>
<evidence type="ECO:0000256" key="14">
    <source>
        <dbReference type="ARBA" id="ARBA00022840"/>
    </source>
</evidence>
<dbReference type="InterPro" id="IPR000306">
    <property type="entry name" value="Znf_FYVE"/>
</dbReference>
<dbReference type="FunFam" id="3.30.810.10:FF:000001">
    <property type="entry name" value="1-phosphatidylinositol 3-phosphate 5-kinase FAB1"/>
    <property type="match status" value="1"/>
</dbReference>
<keyword evidence="22" id="KW-1185">Reference proteome</keyword>
<feature type="compositionally biased region" description="Low complexity" evidence="18">
    <location>
        <begin position="1084"/>
        <end position="1111"/>
    </location>
</feature>
<dbReference type="Gene3D" id="3.50.7.10">
    <property type="entry name" value="GroEL"/>
    <property type="match status" value="1"/>
</dbReference>
<feature type="compositionally biased region" description="Acidic residues" evidence="18">
    <location>
        <begin position="1487"/>
        <end position="1498"/>
    </location>
</feature>
<organism evidence="21 22">
    <name type="scientific">Candida maltosa (strain Xu316)</name>
    <name type="common">Yeast</name>
    <dbReference type="NCBI Taxonomy" id="1245528"/>
    <lineage>
        <taxon>Eukaryota</taxon>
        <taxon>Fungi</taxon>
        <taxon>Dikarya</taxon>
        <taxon>Ascomycota</taxon>
        <taxon>Saccharomycotina</taxon>
        <taxon>Pichiomycetes</taxon>
        <taxon>Debaryomycetaceae</taxon>
        <taxon>Candida/Lodderomyces clade</taxon>
        <taxon>Candida</taxon>
    </lineage>
</organism>
<dbReference type="CDD" id="cd17300">
    <property type="entry name" value="PIPKc_PIKfyve"/>
    <property type="match status" value="1"/>
</dbReference>
<feature type="region of interest" description="Disordered" evidence="18">
    <location>
        <begin position="600"/>
        <end position="667"/>
    </location>
</feature>
<dbReference type="CDD" id="cd03334">
    <property type="entry name" value="Fab1_TCP"/>
    <property type="match status" value="1"/>
</dbReference>
<feature type="compositionally biased region" description="Acidic residues" evidence="18">
    <location>
        <begin position="2291"/>
        <end position="2301"/>
    </location>
</feature>
<dbReference type="PROSITE" id="PS51455">
    <property type="entry name" value="PIPK"/>
    <property type="match status" value="1"/>
</dbReference>
<feature type="region of interest" description="Disordered" evidence="18">
    <location>
        <begin position="1954"/>
        <end position="2038"/>
    </location>
</feature>
<feature type="region of interest" description="Disordered" evidence="18">
    <location>
        <begin position="115"/>
        <end position="178"/>
    </location>
</feature>
<feature type="region of interest" description="Disordered" evidence="18">
    <location>
        <begin position="282"/>
        <end position="367"/>
    </location>
</feature>
<feature type="compositionally biased region" description="Polar residues" evidence="18">
    <location>
        <begin position="1"/>
        <end position="12"/>
    </location>
</feature>
<dbReference type="SUPFAM" id="SSF57903">
    <property type="entry name" value="FYVE/PHD zinc finger"/>
    <property type="match status" value="1"/>
</dbReference>
<dbReference type="GO" id="GO:0032266">
    <property type="term" value="F:phosphatidylinositol-3-phosphate binding"/>
    <property type="evidence" value="ECO:0007669"/>
    <property type="project" value="UniProtKB-ARBA"/>
</dbReference>
<keyword evidence="10 16" id="KW-0863">Zinc-finger</keyword>
<dbReference type="HOGENOM" id="CLU_000480_3_1_1"/>
<dbReference type="Proteomes" id="UP000011777">
    <property type="component" value="Unassembled WGS sequence"/>
</dbReference>
<keyword evidence="11 17" id="KW-0418">Kinase</keyword>
<feature type="compositionally biased region" description="Low complexity" evidence="18">
    <location>
        <begin position="804"/>
        <end position="815"/>
    </location>
</feature>
<dbReference type="SMART" id="SM00064">
    <property type="entry name" value="FYVE"/>
    <property type="match status" value="1"/>
</dbReference>
<dbReference type="Pfam" id="PF01363">
    <property type="entry name" value="FYVE"/>
    <property type="match status" value="1"/>
</dbReference>
<evidence type="ECO:0000313" key="21">
    <source>
        <dbReference type="EMBL" id="EMG50955.1"/>
    </source>
</evidence>
<feature type="compositionally biased region" description="Basic and acidic residues" evidence="18">
    <location>
        <begin position="125"/>
        <end position="146"/>
    </location>
</feature>
<dbReference type="InterPro" id="IPR027409">
    <property type="entry name" value="GroEL-like_apical_dom_sf"/>
</dbReference>
<evidence type="ECO:0000259" key="20">
    <source>
        <dbReference type="PROSITE" id="PS51455"/>
    </source>
</evidence>
<evidence type="ECO:0000259" key="19">
    <source>
        <dbReference type="PROSITE" id="PS50178"/>
    </source>
</evidence>
<dbReference type="OrthoDB" id="158357at2759"/>
<feature type="compositionally biased region" description="Basic and acidic residues" evidence="18">
    <location>
        <begin position="1958"/>
        <end position="1971"/>
    </location>
</feature>
<dbReference type="InterPro" id="IPR011011">
    <property type="entry name" value="Znf_FYVE_PHD"/>
</dbReference>
<name>M3K6U4_CANMX</name>
<gene>
    <name evidence="21" type="ORF">G210_5648</name>
</gene>
<dbReference type="PANTHER" id="PTHR45748">
    <property type="entry name" value="1-PHOSPHATIDYLINOSITOL 3-PHOSPHATE 5-KINASE-RELATED"/>
    <property type="match status" value="1"/>
</dbReference>
<proteinExistence type="predicted"/>
<evidence type="ECO:0000256" key="9">
    <source>
        <dbReference type="ARBA" id="ARBA00022753"/>
    </source>
</evidence>
<feature type="compositionally biased region" description="Polar residues" evidence="18">
    <location>
        <begin position="1033"/>
        <end position="1046"/>
    </location>
</feature>
<dbReference type="InterPro" id="IPR013083">
    <property type="entry name" value="Znf_RING/FYVE/PHD"/>
</dbReference>
<keyword evidence="13" id="KW-0862">Zinc</keyword>
<evidence type="ECO:0000256" key="4">
    <source>
        <dbReference type="ARBA" id="ARBA00012009"/>
    </source>
</evidence>
<dbReference type="eggNOG" id="KOG0230">
    <property type="taxonomic scope" value="Eukaryota"/>
</dbReference>
<dbReference type="Gene3D" id="3.30.800.10">
    <property type="entry name" value="Phosphatidylinositol Phosphate Kinase II Beta"/>
    <property type="match status" value="1"/>
</dbReference>
<feature type="compositionally biased region" description="Low complexity" evidence="18">
    <location>
        <begin position="638"/>
        <end position="667"/>
    </location>
</feature>
<feature type="region of interest" description="Disordered" evidence="18">
    <location>
        <begin position="1"/>
        <end position="59"/>
    </location>
</feature>
<comment type="caution">
    <text evidence="21">The sequence shown here is derived from an EMBL/GenBank/DDBJ whole genome shotgun (WGS) entry which is preliminary data.</text>
</comment>
<feature type="region of interest" description="Disordered" evidence="18">
    <location>
        <begin position="190"/>
        <end position="251"/>
    </location>
</feature>
<evidence type="ECO:0000256" key="15">
    <source>
        <dbReference type="ARBA" id="ARBA00075294"/>
    </source>
</evidence>
<feature type="compositionally biased region" description="Low complexity" evidence="18">
    <location>
        <begin position="194"/>
        <end position="214"/>
    </location>
</feature>
<dbReference type="EC" id="2.7.1.150" evidence="4"/>
<feature type="region of interest" description="Disordered" evidence="18">
    <location>
        <begin position="891"/>
        <end position="928"/>
    </location>
</feature>
<dbReference type="STRING" id="1245528.M3K6U4"/>
<feature type="region of interest" description="Disordered" evidence="18">
    <location>
        <begin position="1469"/>
        <end position="1498"/>
    </location>
</feature>
<keyword evidence="7" id="KW-0479">Metal-binding</keyword>
<keyword evidence="14 17" id="KW-0067">ATP-binding</keyword>
<sequence length="2673" mass="302475">MSDSPQDDNQQPLILERYPSHINNSDEEDGEQGTSNSKPCVDYVSFPTIPDPESNNTKSISGLLSKTIRKVTANASNLVQNYSQGYTSPKGNIIDSSPFGNRIVDYTKNSATIPNLPKNDEIDETPIHVEPQPKLELPKDKEELKPLSRSSSPLEIKGDKTKRTFSTNTDPNVSPIDKVSIVTNESILSKKPIQQQPQSQSQPQPSTQAQAQTPLQPPQLVPQQSSNSVRPNLPDEVRPLPPRVTSDNKTLRISTMHFPRLQSINSSTTSSVVNVNAQAAVEVDSSQSDKNISDSKKRQHTESKNKNKSLQNKISSIFNNLPNDIELSDDSASDSDTTRNDSTEPTLAAEQGTIGYTENPSDSNLSTMSKLNNQFQYDLSSRYSESIAKSSPIKAERKVGATFSTSLGQSPTISSFHALQNKDLTAAKKRASHLSSVLLDNARTIIHQNIGAVASSASSIVGSKKRKKKPKKISENPLKNGGIPRKYWMNDAFVSDCLNCFRPFTAFRRKHHCRFCGQIFCSDCTLFISYNQHKDERNNAVDSNKRPYNDKLRVCKPCYSDVIIYLSDDSSSSESEAEKEISVIEEVDLSKTKAEDLLVPNHPLSRIRSMSMSSHRESSSNGSVSRKPSLRDGKFFESVSNSNSPSRSNGNTNNSNNNGNGNSIHASNTSSNALFVYPDESIKVHPKQAPRMAIPTTRTGESVEIPLMRHSLMNPSILKTTEMGYGSNVNVSPNHPSQQQQSQQLQLPLPLQHGHNTPHHHHHNSHQHQHHHHHHHHHHNSSHRQHGTHNTSPGGANGGGVGGSANMSDSQSSSNAWIRNHLSPSLANTNVLASRSLDNLSGTYANFMNRNPSFKFRVLSGNNNKDITRYGRESSQEPGDLSILEHDLDHTIGQSDERDDFDDDEDEDDDDDDNDEENIRGSENEEDEHAMSLYASLNDSHGYGSTPLTHKPPPIRTHTSVVVPTLGEFPIMKSGFPHQFGNNPLLNNIFTANTIGLNSDGQQKQPSEAETIRSKARAHASLQRMRSRRQGKSTRNVSILTQNNLRLPSLESPSQKEKSLTITTSGYTNSLTPITSPSSPPLPAANHSHLTSGLAATSTSTGSDVVSSSSVIHDPDMSPIGPRISASTAIENYHSVNRNDYFGTSSDRLINSEEQELNSWKDANANTTFDDAIIDNKDKLYKDTLDFVLRQSLKDCEIEEDLDQWMTVLSNSLSFIDGLKLTDTLDIRQYVKIKKILGGKINQTGVVDGLFMTKNIDSKKMSSTITNPRIALLMFPVEYLKQKEQFISLRIIHAQQSVYITNLVSRLVSLEPDIIVVGDSVCGLAEKLLEEAGVTVISNVKPQVIERISRYTNADIFQSVNDLFFKKGKLGSCEKFSVKRFKFENFIKTFIFFTGCDIQSGFTISLRGGDEELLNSVKYAAETLMPGYLNARFEKSFFDNLSLHYIKGDGENRKNIEIENQLKEVCSPKPDKEEEELLEDQEKNAEEVTEEHNDEEVNEADQVVKTCEISLESTEVVNYVKLFNERRLSLSPSIEYSLPKPLINVVSSYFNFYNFYQINKKIQNLETVENIDENWLEDLKINYKVDELPSKEIDLLRIIKLASESHLKLLVNAYQRRARVWSNCMRYPSYQLYPIFHRSIHVLHSTVSIKHATPCSGPGIVVIDYYTDNDKCFGLFLDQAFHESSKQCNECGELFVDHYKSYVHGDAKIDLIMEKYDIQASNQGKNQRVMWSYCKECNFMTPIIAMSDETYYLSIGKFFELSFYGENVVGGCKHDFFKSYVKCFGFNNLVIRLEYSKIDNYEIIVPKKQLEFVSNVDIRLKLDAYKSIKSKSENFFESVLKRLNRVKLDTFDKAEDGMLKIEELKKKLQTDSGNIYNQLQKIYDSISPTNYLQLNIILQDLQKLGILWDNEFNEFEKTYLPSENEVNRITQFHLRKFLMDRYNDKDVEMVDMGAASNDSKHSKNEKVKDESIVEEEEDESEVDPLTVSKEIDTSKDSIKEVDAVNISKDDDDEDDDSRVIPPPEFKPKKPRAPSINDKISDSNIETKMFPQKTLYEQNSNISERISKWNETAETGDENIINSGTPTNSKLTHRKSDSSLKSIINVLPTQKNKVIDLANFFDKMYYDQISLEFSKQRERELRKKSKIKAQPIFDSKPIVEIYNKIEDVVGPDDDKKKNIIKSVADEGIIKESPPKELQQQQGQNQQLAPMQIPNKQLDIPEKQSLLKSLTNFWADRSATLWDPLEYPLESHEHTFADSDVIVREDEPSSLVAFCLSSNDYKQKIKNAFELNEMSDDSNDNDNTDNNNNNNDNKVEETVKDNDKKDTNYESDAAGSGSGGNANANSLGNSFGLLDTKKKSEQFEKIEKKFKKKLGNKQNQNNPLERILIKNESNHLKYQFIDGNTNLSCKIFYSEQFEALRKACGNDESFIQSLSRCVKWQSNGGKSGSSFLKTLDNRYILKELSKSELESFVSIAPFYFKYINQSMFNTLTTAIAKIFGFYQVQIKNNTNGKIFKMDFLVMENLFYNYKTSRIFDLKGSMRNRHVQQTGKENEVLLDENMIEYIYESPVFVDQQSKKLLRGCLFNDTSFLSAMDVMDYSLVIGIDDQSEDKKLYIGIIDWLRTFTWDKKVENWVKGNIGGNKKDPTIVTPRQYKNRFKEAMDRYILEVPDIYFI</sequence>
<dbReference type="Pfam" id="PF01504">
    <property type="entry name" value="PIP5K"/>
    <property type="match status" value="1"/>
</dbReference>
<keyword evidence="12" id="KW-0833">Ubl conjugation pathway</keyword>
<evidence type="ECO:0000256" key="2">
    <source>
        <dbReference type="ARBA" id="ARBA00004177"/>
    </source>
</evidence>
<dbReference type="InterPro" id="IPR002423">
    <property type="entry name" value="Cpn60/GroEL/TCP-1"/>
</dbReference>
<dbReference type="FunFam" id="3.50.7.10:FF:000007">
    <property type="entry name" value="1-phosphatidylinositol 3-phosphate 5-kinase isoform X1"/>
    <property type="match status" value="1"/>
</dbReference>
<keyword evidence="5" id="KW-0963">Cytoplasm</keyword>
<dbReference type="Pfam" id="PF00118">
    <property type="entry name" value="Cpn60_TCP1"/>
    <property type="match status" value="1"/>
</dbReference>
<feature type="region of interest" description="Disordered" evidence="18">
    <location>
        <begin position="724"/>
        <end position="815"/>
    </location>
</feature>
<dbReference type="InterPro" id="IPR017455">
    <property type="entry name" value="Znf_FYVE-rel"/>
</dbReference>
<dbReference type="InterPro" id="IPR027483">
    <property type="entry name" value="PInositol-4-P-4/5-kinase_C_sf"/>
</dbReference>
<dbReference type="FunFam" id="3.30.40.10:FF:000510">
    <property type="entry name" value="Phosphatidylinositol 3,5-kinase"/>
    <property type="match status" value="1"/>
</dbReference>
<evidence type="ECO:0000256" key="11">
    <source>
        <dbReference type="ARBA" id="ARBA00022777"/>
    </source>
</evidence>
<feature type="compositionally biased region" description="Polar residues" evidence="18">
    <location>
        <begin position="999"/>
        <end position="1008"/>
    </location>
</feature>
<reference evidence="21 22" key="1">
    <citation type="submission" date="2013-02" db="EMBL/GenBank/DDBJ databases">
        <title>Genome sequence of Candida maltosa Xu316, a potential industrial strain for xylitol and ethanol production.</title>
        <authorList>
            <person name="Yu J."/>
            <person name="Wang Q."/>
            <person name="Geng X."/>
            <person name="Bao W."/>
            <person name="He P."/>
            <person name="Cai J."/>
        </authorList>
    </citation>
    <scope>NUCLEOTIDE SEQUENCE [LARGE SCALE GENOMIC DNA]</scope>
    <source>
        <strain evidence="22">Xu316</strain>
    </source>
</reference>
<dbReference type="GO" id="GO:0010008">
    <property type="term" value="C:endosome membrane"/>
    <property type="evidence" value="ECO:0007669"/>
    <property type="project" value="TreeGrafter"/>
</dbReference>
<evidence type="ECO:0000256" key="12">
    <source>
        <dbReference type="ARBA" id="ARBA00022786"/>
    </source>
</evidence>
<accession>M3K6U4</accession>
<dbReference type="SUPFAM" id="SSF52029">
    <property type="entry name" value="GroEL apical domain-like"/>
    <property type="match status" value="1"/>
</dbReference>
<evidence type="ECO:0000256" key="13">
    <source>
        <dbReference type="ARBA" id="ARBA00022833"/>
    </source>
</evidence>